<gene>
    <name evidence="2" type="ORF">KACHI17_06410</name>
</gene>
<dbReference type="RefSeq" id="WP_353550067.1">
    <property type="nucleotide sequence ID" value="NZ_AP029612.1"/>
</dbReference>
<feature type="domain" description="Smr" evidence="1">
    <location>
        <begin position="279"/>
        <end position="341"/>
    </location>
</feature>
<dbReference type="EMBL" id="AP029612">
    <property type="protein sequence ID" value="BFG69760.1"/>
    <property type="molecule type" value="Genomic_DNA"/>
</dbReference>
<sequence>MKYQVGDDIIVLHSNEEGKVIELINDKMVMIEVRGVKFPAYMDQIDFPYFYRFTKKKQEPEKKVAPKQYIDQVPKEKPKPNQIQVADGVWLSFIPKFALDDFNDEVVELLKVHLVNKTPDTYQFTYKQFFLHDLDFELVNQVQGFHDFYLHDIDFEKVNDSPSFSVDFSLLQPKKGKAAHYEAQLKLKPKQIFQKIEALKENNEPTFSYQLFKEYPEKDSSEDYVDLSKLSNKGYKIYDASKVRQHLPPARSVIDLHIEKLTDTYDHLSNIEIIGIQLAEFEKWFDLAIAHRQPSLIVIHGVGKGRLREEIHDILKTKREVKHFINQYDPRFGYGATEVFFQY</sequence>
<organism evidence="2">
    <name type="scientific">Sediminibacterium sp. KACHI17</name>
    <dbReference type="NCBI Taxonomy" id="1751071"/>
    <lineage>
        <taxon>Bacteria</taxon>
        <taxon>Pseudomonadati</taxon>
        <taxon>Bacteroidota</taxon>
        <taxon>Chitinophagia</taxon>
        <taxon>Chitinophagales</taxon>
        <taxon>Chitinophagaceae</taxon>
        <taxon>Sediminibacterium</taxon>
    </lineage>
</organism>
<dbReference type="InterPro" id="IPR002625">
    <property type="entry name" value="Smr_dom"/>
</dbReference>
<reference evidence="2" key="1">
    <citation type="submission" date="2024-02" db="EMBL/GenBank/DDBJ databases">
        <title>Sediminibacterium planktonica sp. nov. and Sediminibacterium longus sp. nov., isolated from surface lake and river water.</title>
        <authorList>
            <person name="Watanabe K."/>
            <person name="Takemine S."/>
            <person name="Ishii Y."/>
            <person name="Ogata Y."/>
            <person name="Shindo C."/>
            <person name="Suda W."/>
        </authorList>
    </citation>
    <scope>NUCLEOTIDE SEQUENCE</scope>
    <source>
        <strain evidence="2">KACHI17</strain>
    </source>
</reference>
<accession>A0AAT9GGK0</accession>
<evidence type="ECO:0000259" key="1">
    <source>
        <dbReference type="Pfam" id="PF01713"/>
    </source>
</evidence>
<dbReference type="AlphaFoldDB" id="A0AAT9GGK0"/>
<protein>
    <recommendedName>
        <fullName evidence="1">Smr domain-containing protein</fullName>
    </recommendedName>
</protein>
<dbReference type="Pfam" id="PF01713">
    <property type="entry name" value="Smr"/>
    <property type="match status" value="1"/>
</dbReference>
<proteinExistence type="predicted"/>
<name>A0AAT9GGK0_9BACT</name>
<dbReference type="Gene3D" id="3.30.1370.110">
    <property type="match status" value="1"/>
</dbReference>
<dbReference type="InterPro" id="IPR036063">
    <property type="entry name" value="Smr_dom_sf"/>
</dbReference>
<evidence type="ECO:0000313" key="2">
    <source>
        <dbReference type="EMBL" id="BFG69760.1"/>
    </source>
</evidence>